<sequence length="178" mass="17988">MKLSSLRPRAILAVLIAGIVSAPGCAEGPPRRGGPNGGPPPQALDACASRPANASCYFEHDGHAITGSCQERGRDWVCVPDREPPGGRGAPGDAMVLGGATAAASTQGPPSRGQRQLPPQEAIDACRMLLSGASCVVQTTRGGIDGRCSYSGETLACIPSDPSHRPIGGPEGPAMGDL</sequence>
<comment type="caution">
    <text evidence="2">The sequence shown here is derived from an EMBL/GenBank/DDBJ whole genome shotgun (WGS) entry which is preliminary data.</text>
</comment>
<evidence type="ECO:0000313" key="3">
    <source>
        <dbReference type="Proteomes" id="UP000483379"/>
    </source>
</evidence>
<accession>A0A6M0JU11</accession>
<name>A0A6M0JU11_9GAMM</name>
<reference evidence="2 3" key="1">
    <citation type="submission" date="2020-02" db="EMBL/GenBank/DDBJ databases">
        <title>Genome sequences of Thiorhodococcus mannitoliphagus and Thiorhodococcus minor, purple sulfur photosynthetic bacteria in the gammaproteobacterial family, Chromatiaceae.</title>
        <authorList>
            <person name="Aviles F.A."/>
            <person name="Meyer T.E."/>
            <person name="Kyndt J.A."/>
        </authorList>
    </citation>
    <scope>NUCLEOTIDE SEQUENCE [LARGE SCALE GENOMIC DNA]</scope>
    <source>
        <strain evidence="2 3">DSM 11518</strain>
    </source>
</reference>
<dbReference type="Proteomes" id="UP000483379">
    <property type="component" value="Unassembled WGS sequence"/>
</dbReference>
<feature type="signal peptide" evidence="1">
    <location>
        <begin position="1"/>
        <end position="26"/>
    </location>
</feature>
<protein>
    <recommendedName>
        <fullName evidence="4">DUF333 domain-containing protein</fullName>
    </recommendedName>
</protein>
<proteinExistence type="predicted"/>
<feature type="chain" id="PRO_5026970756" description="DUF333 domain-containing protein" evidence="1">
    <location>
        <begin position="27"/>
        <end position="178"/>
    </location>
</feature>
<gene>
    <name evidence="2" type="ORF">G3446_03845</name>
</gene>
<dbReference type="RefSeq" id="WP_164451084.1">
    <property type="nucleotide sequence ID" value="NZ_JAAIJQ010000007.1"/>
</dbReference>
<evidence type="ECO:0008006" key="4">
    <source>
        <dbReference type="Google" id="ProtNLM"/>
    </source>
</evidence>
<evidence type="ECO:0000256" key="1">
    <source>
        <dbReference type="SAM" id="SignalP"/>
    </source>
</evidence>
<dbReference type="AlphaFoldDB" id="A0A6M0JU11"/>
<keyword evidence="1" id="KW-0732">Signal</keyword>
<dbReference type="EMBL" id="JAAIJQ010000007">
    <property type="protein sequence ID" value="NEV61040.1"/>
    <property type="molecule type" value="Genomic_DNA"/>
</dbReference>
<keyword evidence="3" id="KW-1185">Reference proteome</keyword>
<evidence type="ECO:0000313" key="2">
    <source>
        <dbReference type="EMBL" id="NEV61040.1"/>
    </source>
</evidence>
<organism evidence="2 3">
    <name type="scientific">Thiorhodococcus minor</name>
    <dbReference type="NCBI Taxonomy" id="57489"/>
    <lineage>
        <taxon>Bacteria</taxon>
        <taxon>Pseudomonadati</taxon>
        <taxon>Pseudomonadota</taxon>
        <taxon>Gammaproteobacteria</taxon>
        <taxon>Chromatiales</taxon>
        <taxon>Chromatiaceae</taxon>
        <taxon>Thiorhodococcus</taxon>
    </lineage>
</organism>